<feature type="binding site" evidence="7">
    <location>
        <position position="213"/>
    </location>
    <ligand>
        <name>chlorophyll a</name>
        <dbReference type="ChEBI" id="CHEBI:58416"/>
        <label>1</label>
    </ligand>
</feature>
<accession>F0YLL6</accession>
<dbReference type="InterPro" id="IPR022796">
    <property type="entry name" value="Chloroa_b-bind"/>
</dbReference>
<evidence type="ECO:0000256" key="4">
    <source>
        <dbReference type="ARBA" id="ARBA00022528"/>
    </source>
</evidence>
<feature type="binding site" description="axial binding residue" evidence="7">
    <location>
        <position position="47"/>
    </location>
    <ligand>
        <name>chlorophyll b</name>
        <dbReference type="ChEBI" id="CHEBI:61721"/>
        <label>1</label>
    </ligand>
    <ligandPart>
        <name>Mg</name>
        <dbReference type="ChEBI" id="CHEBI:25107"/>
    </ligandPart>
</feature>
<keyword evidence="8" id="KW-0732">Signal</keyword>
<evidence type="ECO:0000256" key="8">
    <source>
        <dbReference type="SAM" id="SignalP"/>
    </source>
</evidence>
<name>F0YLL6_AURAN</name>
<dbReference type="GO" id="GO:0016168">
    <property type="term" value="F:chlorophyll binding"/>
    <property type="evidence" value="ECO:0007669"/>
    <property type="project" value="UniProtKB-KW"/>
</dbReference>
<feature type="chain" id="PRO_5003263115" evidence="8">
    <location>
        <begin position="28"/>
        <end position="222"/>
    </location>
</feature>
<feature type="binding site" evidence="7">
    <location>
        <position position="196"/>
    </location>
    <ligand>
        <name>chlorophyll a</name>
        <dbReference type="ChEBI" id="CHEBI:58416"/>
        <label>1</label>
    </ligand>
</feature>
<reference evidence="9 10" key="1">
    <citation type="journal article" date="2011" name="Proc. Natl. Acad. Sci. U.S.A.">
        <title>Niche of harmful alga Aureococcus anophagefferens revealed through ecogenomics.</title>
        <authorList>
            <person name="Gobler C.J."/>
            <person name="Berry D.L."/>
            <person name="Dyhrman S.T."/>
            <person name="Wilhelm S.W."/>
            <person name="Salamov A."/>
            <person name="Lobanov A.V."/>
            <person name="Zhang Y."/>
            <person name="Collier J.L."/>
            <person name="Wurch L.L."/>
            <person name="Kustka A.B."/>
            <person name="Dill B.D."/>
            <person name="Shah M."/>
            <person name="VerBerkmoes N.C."/>
            <person name="Kuo A."/>
            <person name="Terry A."/>
            <person name="Pangilinan J."/>
            <person name="Lindquist E.A."/>
            <person name="Lucas S."/>
            <person name="Paulsen I.T."/>
            <person name="Hattenrath-Lehmann T.K."/>
            <person name="Talmage S.C."/>
            <person name="Walker E.A."/>
            <person name="Koch F."/>
            <person name="Burson A.M."/>
            <person name="Marcoval M.A."/>
            <person name="Tang Y.Z."/>
            <person name="Lecleir G.R."/>
            <person name="Coyne K.J."/>
            <person name="Berg G.M."/>
            <person name="Bertrand E.M."/>
            <person name="Saito M.A."/>
            <person name="Gladyshev V.N."/>
            <person name="Grigoriev I.V."/>
        </authorList>
    </citation>
    <scope>NUCLEOTIDE SEQUENCE [LARGE SCALE GENOMIC DNA]</scope>
    <source>
        <strain evidence="10">CCMP 1984</strain>
    </source>
</reference>
<feature type="signal peptide" evidence="8">
    <location>
        <begin position="1"/>
        <end position="27"/>
    </location>
</feature>
<proteinExistence type="inferred from homology"/>
<keyword evidence="4" id="KW-0150">Chloroplast</keyword>
<evidence type="ECO:0000256" key="5">
    <source>
        <dbReference type="ARBA" id="ARBA00022531"/>
    </source>
</evidence>
<comment type="subcellular location">
    <subcellularLocation>
        <location evidence="2">Plastid</location>
        <location evidence="2">Chloroplast</location>
    </subcellularLocation>
</comment>
<dbReference type="KEGG" id="aaf:AURANDRAFT_55396"/>
<dbReference type="OrthoDB" id="423598at2759"/>
<sequence>MTVTTHRQSTMARLAFALAATCASTSALVAPTAAKASTSLNVATTSYDPSDFSDVTKLPGILAPVEFFDPLNFAADASESELKRYREAELTHGRVAMLASVGFLVGESGATPLFGGNIDGIAINQFWKVPTGFWPVILLFIAVPETFRALRGWMEPTVPENYFQLRSGYTPGDIDFDPLGLCPADAMEFKEMQTKELQHGRLAMLAAAGMIVQELQTGSTLF</sequence>
<evidence type="ECO:0000256" key="3">
    <source>
        <dbReference type="ARBA" id="ARBA00005933"/>
    </source>
</evidence>
<dbReference type="AlphaFoldDB" id="F0YLL6"/>
<dbReference type="PANTHER" id="PTHR21649">
    <property type="entry name" value="CHLOROPHYLL A/B BINDING PROTEIN"/>
    <property type="match status" value="1"/>
</dbReference>
<evidence type="ECO:0000313" key="9">
    <source>
        <dbReference type="EMBL" id="EGB04000.1"/>
    </source>
</evidence>
<feature type="binding site" description="axial binding residue" evidence="7">
    <location>
        <position position="94"/>
    </location>
    <ligand>
        <name>chlorophyll b</name>
        <dbReference type="ChEBI" id="CHEBI:61721"/>
        <label>1</label>
    </ligand>
    <ligandPart>
        <name>Mg</name>
        <dbReference type="ChEBI" id="CHEBI:25107"/>
    </ligandPart>
</feature>
<feature type="binding site" description="axial binding residue" evidence="7">
    <location>
        <position position="155"/>
    </location>
    <ligand>
        <name>chlorophyll b</name>
        <dbReference type="ChEBI" id="CHEBI:61721"/>
        <label>1</label>
    </ligand>
    <ligandPart>
        <name>Mg</name>
        <dbReference type="ChEBI" id="CHEBI:25107"/>
    </ligandPart>
</feature>
<feature type="binding site" evidence="7">
    <location>
        <position position="89"/>
    </location>
    <ligand>
        <name>chlorophyll a</name>
        <dbReference type="ChEBI" id="CHEBI:58416"/>
        <label>1</label>
    </ligand>
</feature>
<dbReference type="GO" id="GO:0009765">
    <property type="term" value="P:photosynthesis, light harvesting"/>
    <property type="evidence" value="ECO:0007669"/>
    <property type="project" value="InterPro"/>
</dbReference>
<feature type="binding site" evidence="7">
    <location>
        <position position="195"/>
    </location>
    <ligand>
        <name>chlorophyll a</name>
        <dbReference type="ChEBI" id="CHEBI:58416"/>
        <label>1</label>
    </ligand>
</feature>
<organism evidence="10">
    <name type="scientific">Aureococcus anophagefferens</name>
    <name type="common">Harmful bloom alga</name>
    <dbReference type="NCBI Taxonomy" id="44056"/>
    <lineage>
        <taxon>Eukaryota</taxon>
        <taxon>Sar</taxon>
        <taxon>Stramenopiles</taxon>
        <taxon>Ochrophyta</taxon>
        <taxon>Pelagophyceae</taxon>
        <taxon>Pelagomonadales</taxon>
        <taxon>Pelagomonadaceae</taxon>
        <taxon>Aureococcus</taxon>
    </lineage>
</organism>
<dbReference type="GeneID" id="20222523"/>
<feature type="binding site" evidence="7">
    <location>
        <position position="92"/>
    </location>
    <ligand>
        <name>chlorophyll a</name>
        <dbReference type="ChEBI" id="CHEBI:58416"/>
        <label>1</label>
    </ligand>
</feature>
<dbReference type="SUPFAM" id="SSF103511">
    <property type="entry name" value="Chlorophyll a-b binding protein"/>
    <property type="match status" value="1"/>
</dbReference>
<keyword evidence="7" id="KW-0148">Chlorophyll</keyword>
<dbReference type="InParanoid" id="F0YLL6"/>
<dbReference type="InterPro" id="IPR001344">
    <property type="entry name" value="Chloro_AB-bd_pln"/>
</dbReference>
<evidence type="ECO:0000256" key="6">
    <source>
        <dbReference type="ARBA" id="ARBA00022640"/>
    </source>
</evidence>
<dbReference type="GO" id="GO:0009507">
    <property type="term" value="C:chloroplast"/>
    <property type="evidence" value="ECO:0007669"/>
    <property type="project" value="UniProtKB-SubCell"/>
</dbReference>
<dbReference type="Pfam" id="PF00504">
    <property type="entry name" value="Chloroa_b-bind"/>
    <property type="match status" value="1"/>
</dbReference>
<gene>
    <name evidence="9" type="primary">LHC54</name>
    <name evidence="9" type="ORF">AURANDRAFT_55396</name>
</gene>
<evidence type="ECO:0000256" key="7">
    <source>
        <dbReference type="PIRSR" id="PIRSR601344-1"/>
    </source>
</evidence>
<dbReference type="RefSeq" id="XP_009041278.1">
    <property type="nucleotide sequence ID" value="XM_009043030.1"/>
</dbReference>
<keyword evidence="10" id="KW-1185">Reference proteome</keyword>
<dbReference type="eggNOG" id="ENOG502RXY6">
    <property type="taxonomic scope" value="Eukaryota"/>
</dbReference>
<dbReference type="Gene3D" id="1.10.3460.10">
    <property type="entry name" value="Chlorophyll a/b binding protein domain"/>
    <property type="match status" value="1"/>
</dbReference>
<keyword evidence="5" id="KW-0602">Photosynthesis</keyword>
<protein>
    <submittedName>
        <fullName evidence="9">Uncharacterized protein LHC54</fullName>
    </submittedName>
</protein>
<evidence type="ECO:0000313" key="10">
    <source>
        <dbReference type="Proteomes" id="UP000002729"/>
    </source>
</evidence>
<evidence type="ECO:0000256" key="1">
    <source>
        <dbReference type="ARBA" id="ARBA00004022"/>
    </source>
</evidence>
<keyword evidence="7" id="KW-0157">Chromophore</keyword>
<dbReference type="OMA" id="ITMKFAA"/>
<comment type="function">
    <text evidence="1">The light-harvesting complex (LHC) functions as a light receptor, it captures and delivers excitation energy to photosystems with which it is closely associated. Energy is transferred from the carotenoid and chlorophyll C (or B) to chlorophyll A and the photosynthetic reaction centers where it is used to synthesize ATP and reducing power.</text>
</comment>
<dbReference type="EMBL" id="GL833157">
    <property type="protein sequence ID" value="EGB04000.1"/>
    <property type="molecule type" value="Genomic_DNA"/>
</dbReference>
<keyword evidence="6" id="KW-0934">Plastid</keyword>
<dbReference type="GO" id="GO:0016020">
    <property type="term" value="C:membrane"/>
    <property type="evidence" value="ECO:0007669"/>
    <property type="project" value="InterPro"/>
</dbReference>
<evidence type="ECO:0000256" key="2">
    <source>
        <dbReference type="ARBA" id="ARBA00004229"/>
    </source>
</evidence>
<comment type="similarity">
    <text evidence="3">Belongs to the fucoxanthin chlorophyll protein family.</text>
</comment>
<dbReference type="Proteomes" id="UP000002729">
    <property type="component" value="Unassembled WGS sequence"/>
</dbReference>
<feature type="binding site" evidence="7">
    <location>
        <position position="201"/>
    </location>
    <ligand>
        <name>chlorophyll a</name>
        <dbReference type="ChEBI" id="CHEBI:58416"/>
        <label>1</label>
    </ligand>
</feature>